<dbReference type="PATRIC" id="fig|457404.5.peg.953"/>
<dbReference type="RefSeq" id="WP_008695593.1">
    <property type="nucleotide sequence ID" value="NZ_KE161007.1"/>
</dbReference>
<organism evidence="1 2">
    <name type="scientific">Fusobacterium ulcerans 12-1B</name>
    <dbReference type="NCBI Taxonomy" id="457404"/>
    <lineage>
        <taxon>Bacteria</taxon>
        <taxon>Fusobacteriati</taxon>
        <taxon>Fusobacteriota</taxon>
        <taxon>Fusobacteriia</taxon>
        <taxon>Fusobacteriales</taxon>
        <taxon>Fusobacteriaceae</taxon>
        <taxon>Fusobacterium</taxon>
    </lineage>
</organism>
<dbReference type="BioCyc" id="FSP457404-HMP:GTSQ-284-MONOMER"/>
<comment type="caution">
    <text evidence="1">The sequence shown here is derived from an EMBL/GenBank/DDBJ whole genome shotgun (WGS) entry which is preliminary data.</text>
</comment>
<evidence type="ECO:0000313" key="1">
    <source>
        <dbReference type="EMBL" id="EHO84464.1"/>
    </source>
</evidence>
<name>H1PPE0_9FUSO</name>
<dbReference type="EMBL" id="AGWJ02000006">
    <property type="protein sequence ID" value="EHO84464.1"/>
    <property type="molecule type" value="Genomic_DNA"/>
</dbReference>
<evidence type="ECO:0000313" key="2">
    <source>
        <dbReference type="Proteomes" id="UP000003233"/>
    </source>
</evidence>
<proteinExistence type="predicted"/>
<sequence>MKLRSTEEMYSIDYSKVYYHYAAKIYDSLRTEADGTPLYLSTKEGIVIDNILCKPYMSIPSGAGTSITPRDSQCSVSSINFKVTNVGYEISKWLYERLNSSSTMTYGEMVDIFALCGDGNLKLIYRGLIRSISNDEFESEYEVEIADFQDRLKSSIFDREFSEYSEETIADINTYRLPYKMVNEKRIGFYMDERDEGETDDDGNVILTKVISFNGHVIDMVEMIFQIIFSTPVLEVQLPYLTNKWTDFVDMNSLNSIRDTLNRSVYNFYFEFREPIDDPYDFLIENVYKPCAIFPFVNTEGKLGLKLHKQPTIGTEGITLSEENIISIGGKTITDENIVNNMIVKYDYDFEEDKGRTKRYFSSATSFNKFKMLIPDSPEEYEIKGINKLSLTDKATFSATLADSIFSRYGLPGVELEIVVPLEVAAEYKVGDYLFITHKTLVAWEGETQGTPGIEKENISEEDEYNGIAHFDVGHEWGGFITDNTLGKAIDGVWVITTTEKEISHKLFNDTDNNFKSCVDNHNYIKQWLVKEGISV</sequence>
<accession>H1PPE0</accession>
<dbReference type="AlphaFoldDB" id="H1PPE0"/>
<dbReference type="HOGENOM" id="CLU_521530_0_0_0"/>
<keyword evidence="2" id="KW-1185">Reference proteome</keyword>
<gene>
    <name evidence="1" type="ORF">HMPREF0402_00283</name>
</gene>
<reference evidence="1 2" key="1">
    <citation type="submission" date="2012-07" db="EMBL/GenBank/DDBJ databases">
        <title>The Genome Sequence of Fusobacterium ulcerans 12_1B.</title>
        <authorList>
            <consortium name="The Broad Institute Genome Sequencing Platform"/>
            <person name="Earl A."/>
            <person name="Ward D."/>
            <person name="Feldgarden M."/>
            <person name="Gevers D."/>
            <person name="Strauss J."/>
            <person name="Ambrose C.E."/>
            <person name="Allen-Vercoe E."/>
            <person name="Walker B."/>
            <person name="Young S.K."/>
            <person name="Zeng Q."/>
            <person name="Gargeya S."/>
            <person name="Fitzgerald M."/>
            <person name="Haas B."/>
            <person name="Abouelleil A."/>
            <person name="Alvarado L."/>
            <person name="Arachchi H.M."/>
            <person name="Berlin A.M."/>
            <person name="Chapman S.B."/>
            <person name="Goldberg J."/>
            <person name="Griggs A."/>
            <person name="Gujja S."/>
            <person name="Hansen M."/>
            <person name="Howarth C."/>
            <person name="Imamovic A."/>
            <person name="Larimer J."/>
            <person name="McCowen C."/>
            <person name="Montmayeur A."/>
            <person name="Murphy C."/>
            <person name="Neiman D."/>
            <person name="Pearson M."/>
            <person name="Priest M."/>
            <person name="Roberts A."/>
            <person name="Saif S."/>
            <person name="Shea T."/>
            <person name="Sisk P."/>
            <person name="Sykes S."/>
            <person name="Wortman J."/>
            <person name="Nusbaum C."/>
            <person name="Birren B."/>
        </authorList>
    </citation>
    <scope>NUCLEOTIDE SEQUENCE [LARGE SCALE GENOMIC DNA]</scope>
    <source>
        <strain evidence="1 2">12_1B</strain>
    </source>
</reference>
<dbReference type="Proteomes" id="UP000003233">
    <property type="component" value="Unassembled WGS sequence"/>
</dbReference>
<protein>
    <submittedName>
        <fullName evidence="1">Uncharacterized protein</fullName>
    </submittedName>
</protein>